<name>A0A813JH37_POLGL</name>
<evidence type="ECO:0000259" key="3">
    <source>
        <dbReference type="PROSITE" id="PS50222"/>
    </source>
</evidence>
<dbReference type="InterPro" id="IPR011992">
    <property type="entry name" value="EF-hand-dom_pair"/>
</dbReference>
<dbReference type="GO" id="GO:0005509">
    <property type="term" value="F:calcium ion binding"/>
    <property type="evidence" value="ECO:0007669"/>
    <property type="project" value="InterPro"/>
</dbReference>
<dbReference type="Proteomes" id="UP000626109">
    <property type="component" value="Unassembled WGS sequence"/>
</dbReference>
<protein>
    <recommendedName>
        <fullName evidence="3">EF-hand domain-containing protein</fullName>
    </recommendedName>
</protein>
<evidence type="ECO:0000256" key="1">
    <source>
        <dbReference type="ARBA" id="ARBA00022837"/>
    </source>
</evidence>
<sequence>MSADLDRSSSSALPPISPSAQGPLIRRSTSEPSLLGKSDSFSRFSRTVDSETCREIRSSFLKRQLEHPSVTARRGLADRQKALVKERLASENADFLEAKGVAGFSDFLKKRCGSIVVGWRELDIDGNGRLSFNEFCVACRRMGYHGNLKRLWRELDANQSGFVSIREIDPEVGQMVGTFKLELMKRHGDMLSAWKQGLDVNNAGHIGKHQIEECLKRLGLDLDAKKLFRMLRTGGPVVTLKDFDPEAHQRWVSGDFPGVLAK</sequence>
<feature type="compositionally biased region" description="Low complexity" evidence="2">
    <location>
        <begin position="8"/>
        <end position="20"/>
    </location>
</feature>
<organism evidence="4 5">
    <name type="scientific">Polarella glacialis</name>
    <name type="common">Dinoflagellate</name>
    <dbReference type="NCBI Taxonomy" id="89957"/>
    <lineage>
        <taxon>Eukaryota</taxon>
        <taxon>Sar</taxon>
        <taxon>Alveolata</taxon>
        <taxon>Dinophyceae</taxon>
        <taxon>Suessiales</taxon>
        <taxon>Suessiaceae</taxon>
        <taxon>Polarella</taxon>
    </lineage>
</organism>
<dbReference type="SMART" id="SM00054">
    <property type="entry name" value="EFh"/>
    <property type="match status" value="2"/>
</dbReference>
<feature type="non-terminal residue" evidence="4">
    <location>
        <position position="262"/>
    </location>
</feature>
<dbReference type="InterPro" id="IPR002048">
    <property type="entry name" value="EF_hand_dom"/>
</dbReference>
<feature type="region of interest" description="Disordered" evidence="2">
    <location>
        <begin position="1"/>
        <end position="33"/>
    </location>
</feature>
<keyword evidence="1" id="KW-0106">Calcium</keyword>
<dbReference type="AlphaFoldDB" id="A0A813JH37"/>
<proteinExistence type="predicted"/>
<dbReference type="PROSITE" id="PS00018">
    <property type="entry name" value="EF_HAND_1"/>
    <property type="match status" value="2"/>
</dbReference>
<evidence type="ECO:0000313" key="5">
    <source>
        <dbReference type="Proteomes" id="UP000626109"/>
    </source>
</evidence>
<feature type="domain" description="EF-hand" evidence="3">
    <location>
        <begin position="119"/>
        <end position="145"/>
    </location>
</feature>
<reference evidence="4" key="1">
    <citation type="submission" date="2021-02" db="EMBL/GenBank/DDBJ databases">
        <authorList>
            <person name="Dougan E. K."/>
            <person name="Rhodes N."/>
            <person name="Thang M."/>
            <person name="Chan C."/>
        </authorList>
    </citation>
    <scope>NUCLEOTIDE SEQUENCE</scope>
</reference>
<comment type="caution">
    <text evidence="4">The sequence shown here is derived from an EMBL/GenBank/DDBJ whole genome shotgun (WGS) entry which is preliminary data.</text>
</comment>
<dbReference type="InterPro" id="IPR018247">
    <property type="entry name" value="EF_Hand_1_Ca_BS"/>
</dbReference>
<evidence type="ECO:0000256" key="2">
    <source>
        <dbReference type="SAM" id="MobiDB-lite"/>
    </source>
</evidence>
<gene>
    <name evidence="4" type="ORF">PGLA2088_LOCUS19179</name>
</gene>
<evidence type="ECO:0000313" key="4">
    <source>
        <dbReference type="EMBL" id="CAE8674929.1"/>
    </source>
</evidence>
<dbReference type="EMBL" id="CAJNNW010024953">
    <property type="protein sequence ID" value="CAE8674929.1"/>
    <property type="molecule type" value="Genomic_DNA"/>
</dbReference>
<dbReference type="Gene3D" id="1.10.238.10">
    <property type="entry name" value="EF-hand"/>
    <property type="match status" value="1"/>
</dbReference>
<accession>A0A813JH37</accession>
<dbReference type="PROSITE" id="PS50222">
    <property type="entry name" value="EF_HAND_2"/>
    <property type="match status" value="1"/>
</dbReference>
<dbReference type="SUPFAM" id="SSF47473">
    <property type="entry name" value="EF-hand"/>
    <property type="match status" value="1"/>
</dbReference>